<proteinExistence type="predicted"/>
<sequence length="17" mass="1843">MAASQSGLQAPGRHYIR</sequence>
<reference evidence="1" key="1">
    <citation type="submission" date="2014-11" db="EMBL/GenBank/DDBJ databases">
        <authorList>
            <person name="Amaro Gonzalez C."/>
        </authorList>
    </citation>
    <scope>NUCLEOTIDE SEQUENCE</scope>
</reference>
<reference evidence="1" key="2">
    <citation type="journal article" date="2015" name="Fish Shellfish Immunol.">
        <title>Early steps in the European eel (Anguilla anguilla)-Vibrio vulnificus interaction in the gills: Role of the RtxA13 toxin.</title>
        <authorList>
            <person name="Callol A."/>
            <person name="Pajuelo D."/>
            <person name="Ebbesson L."/>
            <person name="Teles M."/>
            <person name="MacKenzie S."/>
            <person name="Amaro C."/>
        </authorList>
    </citation>
    <scope>NUCLEOTIDE SEQUENCE</scope>
</reference>
<dbReference type="EMBL" id="GBXM01104897">
    <property type="protein sequence ID" value="JAH03680.1"/>
    <property type="molecule type" value="Transcribed_RNA"/>
</dbReference>
<protein>
    <submittedName>
        <fullName evidence="1">Uncharacterized protein</fullName>
    </submittedName>
</protein>
<name>A0A0E9PHW4_ANGAN</name>
<accession>A0A0E9PHW4</accession>
<evidence type="ECO:0000313" key="1">
    <source>
        <dbReference type="EMBL" id="JAH03680.1"/>
    </source>
</evidence>
<dbReference type="AlphaFoldDB" id="A0A0E9PHW4"/>
<organism evidence="1">
    <name type="scientific">Anguilla anguilla</name>
    <name type="common">European freshwater eel</name>
    <name type="synonym">Muraena anguilla</name>
    <dbReference type="NCBI Taxonomy" id="7936"/>
    <lineage>
        <taxon>Eukaryota</taxon>
        <taxon>Metazoa</taxon>
        <taxon>Chordata</taxon>
        <taxon>Craniata</taxon>
        <taxon>Vertebrata</taxon>
        <taxon>Euteleostomi</taxon>
        <taxon>Actinopterygii</taxon>
        <taxon>Neopterygii</taxon>
        <taxon>Teleostei</taxon>
        <taxon>Anguilliformes</taxon>
        <taxon>Anguillidae</taxon>
        <taxon>Anguilla</taxon>
    </lineage>
</organism>